<evidence type="ECO:0000313" key="6">
    <source>
        <dbReference type="Proteomes" id="UP001064632"/>
    </source>
</evidence>
<feature type="transmembrane region" description="Helical" evidence="3">
    <location>
        <begin position="124"/>
        <end position="144"/>
    </location>
</feature>
<evidence type="ECO:0000313" key="5">
    <source>
        <dbReference type="EMBL" id="UXI67697.1"/>
    </source>
</evidence>
<evidence type="ECO:0000256" key="4">
    <source>
        <dbReference type="SAM" id="SignalP"/>
    </source>
</evidence>
<keyword evidence="3" id="KW-1133">Transmembrane helix</keyword>
<feature type="transmembrane region" description="Helical" evidence="3">
    <location>
        <begin position="233"/>
        <end position="255"/>
    </location>
</feature>
<gene>
    <name evidence="5" type="ORF">N4264_23650</name>
</gene>
<keyword evidence="1" id="KW-0677">Repeat</keyword>
<dbReference type="SUPFAM" id="SSF48452">
    <property type="entry name" value="TPR-like"/>
    <property type="match status" value="1"/>
</dbReference>
<dbReference type="RefSeq" id="WP_261694667.1">
    <property type="nucleotide sequence ID" value="NZ_CP104694.1"/>
</dbReference>
<feature type="chain" id="PRO_5047548363" evidence="4">
    <location>
        <begin position="21"/>
        <end position="656"/>
    </location>
</feature>
<proteinExistence type="predicted"/>
<reference evidence="5" key="1">
    <citation type="submission" date="2022-09" db="EMBL/GenBank/DDBJ databases">
        <title>Tahibacter sp. nov., isolated from a fresh water.</title>
        <authorList>
            <person name="Baek J.H."/>
            <person name="Lee J.K."/>
            <person name="Kim J.M."/>
            <person name="Jeon C.O."/>
        </authorList>
    </citation>
    <scope>NUCLEOTIDE SEQUENCE</scope>
    <source>
        <strain evidence="5">W38</strain>
    </source>
</reference>
<keyword evidence="3" id="KW-0812">Transmembrane</keyword>
<dbReference type="PANTHER" id="PTHR44227:SF3">
    <property type="entry name" value="PROTEIN O-MANNOSYL-TRANSFERASE TMTC4"/>
    <property type="match status" value="1"/>
</dbReference>
<accession>A0ABY6BD15</accession>
<sequence>MRRFLPSFAYLALLIPLAWAAYAPGLSGDFLFDDFVNLSALSANGRVDNWPAFWRYITSGIADPTGRPLSLLSFLIDAQTWPADPYPFKRTNLLLHLFNGALLFALLSRIGAIRGMPAGRHRTAAAIAAGCWLLHPLLVSTTLYVVQREAMLPATFTLLGLLAYVHGDHQVSLGHVRRGLLWIAGGIGLGTFLAVLCKANGALLPLLALALRFTLLEHREAVSNPVARRRADWIFLILPSLGLVALLLAQIPSAIRIAESVRPWSMDERLLTECRILFDYLAKLVVPRPFTAGLYNDDILVSTGWTTPWQTLPAVAGIVGLIGGAIYARKTYPALAGAVLFFFAGHAMESSVLALELYFEHRNYLSALLLFWPLACLLTEPSRWWGRGAWFALPLLAMLAWMTHERATLWGNPREQVLVWARLNPDSPRAQVTAAIVEMKRHRYELAEARLSKVMQKYPDDPQILFNLVGARCGLGTVAPSDIDAAARAVARTKTSTMMTFHWIESMVSVATSGQCAGLDLAVLTRLVEASRQNPRVMAVAGRRQELHYLDARIALGNGDGDAALASFNAALDEDFRLEVAIKQAALLGEAGFPDQGLAHLAHYDKGPRTPPRQRMLMARIHAWVLERQGYLTGELARIRATLEQDSIAKAKHPAT</sequence>
<evidence type="ECO:0000256" key="1">
    <source>
        <dbReference type="ARBA" id="ARBA00022737"/>
    </source>
</evidence>
<dbReference type="InterPro" id="IPR052346">
    <property type="entry name" value="O-mannosyl-transferase_TMTC"/>
</dbReference>
<dbReference type="InterPro" id="IPR011990">
    <property type="entry name" value="TPR-like_helical_dom_sf"/>
</dbReference>
<protein>
    <submittedName>
        <fullName evidence="5">Tetratricopeptide repeat protein</fullName>
    </submittedName>
</protein>
<keyword evidence="3" id="KW-0472">Membrane</keyword>
<feature type="signal peptide" evidence="4">
    <location>
        <begin position="1"/>
        <end position="20"/>
    </location>
</feature>
<evidence type="ECO:0000256" key="2">
    <source>
        <dbReference type="ARBA" id="ARBA00022803"/>
    </source>
</evidence>
<dbReference type="PANTHER" id="PTHR44227">
    <property type="match status" value="1"/>
</dbReference>
<keyword evidence="2" id="KW-0802">TPR repeat</keyword>
<evidence type="ECO:0000256" key="3">
    <source>
        <dbReference type="SAM" id="Phobius"/>
    </source>
</evidence>
<feature type="transmembrane region" description="Helical" evidence="3">
    <location>
        <begin position="93"/>
        <end position="112"/>
    </location>
</feature>
<feature type="transmembrane region" description="Helical" evidence="3">
    <location>
        <begin position="309"/>
        <end position="328"/>
    </location>
</feature>
<feature type="transmembrane region" description="Helical" evidence="3">
    <location>
        <begin position="335"/>
        <end position="355"/>
    </location>
</feature>
<keyword evidence="4" id="KW-0732">Signal</keyword>
<organism evidence="5 6">
    <name type="scientific">Tahibacter amnicola</name>
    <dbReference type="NCBI Taxonomy" id="2976241"/>
    <lineage>
        <taxon>Bacteria</taxon>
        <taxon>Pseudomonadati</taxon>
        <taxon>Pseudomonadota</taxon>
        <taxon>Gammaproteobacteria</taxon>
        <taxon>Lysobacterales</taxon>
        <taxon>Rhodanobacteraceae</taxon>
        <taxon>Tahibacter</taxon>
    </lineage>
</organism>
<keyword evidence="6" id="KW-1185">Reference proteome</keyword>
<feature type="transmembrane region" description="Helical" evidence="3">
    <location>
        <begin position="179"/>
        <end position="196"/>
    </location>
</feature>
<dbReference type="Proteomes" id="UP001064632">
    <property type="component" value="Chromosome"/>
</dbReference>
<name>A0ABY6BD15_9GAMM</name>
<dbReference type="Gene3D" id="1.25.40.10">
    <property type="entry name" value="Tetratricopeptide repeat domain"/>
    <property type="match status" value="1"/>
</dbReference>
<dbReference type="EMBL" id="CP104694">
    <property type="protein sequence ID" value="UXI67697.1"/>
    <property type="molecule type" value="Genomic_DNA"/>
</dbReference>